<dbReference type="Proteomes" id="UP001139648">
    <property type="component" value="Unassembled WGS sequence"/>
</dbReference>
<dbReference type="RefSeq" id="WP_253744053.1">
    <property type="nucleotide sequence ID" value="NZ_BAABKA010000063.1"/>
</dbReference>
<comment type="caution">
    <text evidence="2">The sequence shown here is derived from an EMBL/GenBank/DDBJ whole genome shotgun (WGS) entry which is preliminary data.</text>
</comment>
<evidence type="ECO:0000256" key="1">
    <source>
        <dbReference type="SAM" id="MobiDB-lite"/>
    </source>
</evidence>
<feature type="compositionally biased region" description="Low complexity" evidence="1">
    <location>
        <begin position="78"/>
        <end position="103"/>
    </location>
</feature>
<keyword evidence="3" id="KW-1185">Reference proteome</keyword>
<evidence type="ECO:0000313" key="3">
    <source>
        <dbReference type="Proteomes" id="UP001139648"/>
    </source>
</evidence>
<proteinExistence type="predicted"/>
<dbReference type="AlphaFoldDB" id="A0A9X2K4S4"/>
<accession>A0A9X2K4S4</accession>
<name>A0A9X2K4S4_9ACTN</name>
<evidence type="ECO:0000313" key="2">
    <source>
        <dbReference type="EMBL" id="MCP2356891.1"/>
    </source>
</evidence>
<gene>
    <name evidence="2" type="ORF">HD597_003911</name>
</gene>
<organism evidence="2 3">
    <name type="scientific">Nonomuraea thailandensis</name>
    <dbReference type="NCBI Taxonomy" id="1188745"/>
    <lineage>
        <taxon>Bacteria</taxon>
        <taxon>Bacillati</taxon>
        <taxon>Actinomycetota</taxon>
        <taxon>Actinomycetes</taxon>
        <taxon>Streptosporangiales</taxon>
        <taxon>Streptosporangiaceae</taxon>
        <taxon>Nonomuraea</taxon>
    </lineage>
</organism>
<sequence length="103" mass="11161">MDFIRLPATRLFLTLLAEAVETGSPIREHYARLHTALRQGVRARVPEHATPSDATPEALTVLLVGDRQHSGGWRPRRSPSTPSRPRSAPCCARASASPDVGLA</sequence>
<protein>
    <submittedName>
        <fullName evidence="2">Uncharacterized protein</fullName>
    </submittedName>
</protein>
<feature type="region of interest" description="Disordered" evidence="1">
    <location>
        <begin position="66"/>
        <end position="103"/>
    </location>
</feature>
<dbReference type="EMBL" id="JAMZEB010000002">
    <property type="protein sequence ID" value="MCP2356891.1"/>
    <property type="molecule type" value="Genomic_DNA"/>
</dbReference>
<reference evidence="2" key="1">
    <citation type="submission" date="2022-06" db="EMBL/GenBank/DDBJ databases">
        <title>Sequencing the genomes of 1000 actinobacteria strains.</title>
        <authorList>
            <person name="Klenk H.-P."/>
        </authorList>
    </citation>
    <scope>NUCLEOTIDE SEQUENCE</scope>
    <source>
        <strain evidence="2">DSM 46694</strain>
    </source>
</reference>